<evidence type="ECO:0000313" key="2">
    <source>
        <dbReference type="Proteomes" id="UP000692954"/>
    </source>
</evidence>
<dbReference type="EMBL" id="CAJJDN010000363">
    <property type="protein sequence ID" value="CAD8131036.1"/>
    <property type="molecule type" value="Genomic_DNA"/>
</dbReference>
<comment type="caution">
    <text evidence="1">The sequence shown here is derived from an EMBL/GenBank/DDBJ whole genome shotgun (WGS) entry which is preliminary data.</text>
</comment>
<reference evidence="1" key="1">
    <citation type="submission" date="2021-01" db="EMBL/GenBank/DDBJ databases">
        <authorList>
            <consortium name="Genoscope - CEA"/>
            <person name="William W."/>
        </authorList>
    </citation>
    <scope>NUCLEOTIDE SEQUENCE</scope>
</reference>
<evidence type="ECO:0000313" key="1">
    <source>
        <dbReference type="EMBL" id="CAD8131036.1"/>
    </source>
</evidence>
<proteinExistence type="predicted"/>
<gene>
    <name evidence="1" type="ORF">PSON_ATCC_30995.1.T3630001</name>
</gene>
<name>A0A8S1RT06_9CILI</name>
<dbReference type="OrthoDB" id="308383at2759"/>
<sequence length="340" mass="40736">MIYIIIKRMIWIIIYQIYLFLLRILNLQGHHQIIQINLLNNLLNSILRTMVNSSKCNQLQMQLNKKFEEQYNDNNELQQLIEQIQILNIKNIDTKKECFKINILEQKVCKKNAPLIYKIGNKISFEQIDQQYADFFKKENNFTVIGSIQQISIFRTILIMIEQIIKELKKELGIIEGQIKKINIIYNKYSEEIFPMDKATPIKIKGSKQNIESTVSEISKILKTLCVQRLYIIEMKLKLFKKICIIQNNMLRFVNIEINHPFFYIQYREKEVCLIGNLQQIQETSNAIKLLLEQETNITYFIVLISPQFKEQCKQVKQRIEKDYHLQKYYCLKLHFLERI</sequence>
<dbReference type="Proteomes" id="UP000692954">
    <property type="component" value="Unassembled WGS sequence"/>
</dbReference>
<organism evidence="1 2">
    <name type="scientific">Paramecium sonneborni</name>
    <dbReference type="NCBI Taxonomy" id="65129"/>
    <lineage>
        <taxon>Eukaryota</taxon>
        <taxon>Sar</taxon>
        <taxon>Alveolata</taxon>
        <taxon>Ciliophora</taxon>
        <taxon>Intramacronucleata</taxon>
        <taxon>Oligohymenophorea</taxon>
        <taxon>Peniculida</taxon>
        <taxon>Parameciidae</taxon>
        <taxon>Paramecium</taxon>
    </lineage>
</organism>
<keyword evidence="2" id="KW-1185">Reference proteome</keyword>
<dbReference type="AlphaFoldDB" id="A0A8S1RT06"/>
<accession>A0A8S1RT06</accession>
<protein>
    <submittedName>
        <fullName evidence="1">Uncharacterized protein</fullName>
    </submittedName>
</protein>